<dbReference type="InterPro" id="IPR023917">
    <property type="entry name" value="Bifunctiontional_GlmU_bac-type"/>
</dbReference>
<dbReference type="Proteomes" id="UP001206788">
    <property type="component" value="Unassembled WGS sequence"/>
</dbReference>
<dbReference type="NCBIfam" id="TIGR03991">
    <property type="entry name" value="alt_bact_glmU"/>
    <property type="match status" value="1"/>
</dbReference>
<proteinExistence type="predicted"/>
<evidence type="ECO:0000256" key="2">
    <source>
        <dbReference type="ARBA" id="ARBA00023315"/>
    </source>
</evidence>
<keyword evidence="2" id="KW-0012">Acyltransferase</keyword>
<sequence>MENLLLFDDPSIRGSLLPFTFTRPIAAIRIGILTIAEKWEKISGKEASYLTQDYLQAKYPRKEGATLAINGALIPSSEIIKEIQSLQKDQALYAGKTLLAFYIGETEKNLSAATQKEAVQVDLEPQLISKTWEIFQHNGKEIKRDFDLLTQGRKSQPISDPHTKVYAPENIFIEEGAVIRAAVLNAENGPIYIGKNTEIQEGSLIRGPFALCEGSTVNMGAKLRGDTTVGPHSKVGGEISNSVIFGYSNKGHEGFLGNSVIGEWCNLGADTNTSNLKNNYAPVKLWDYVRGGFSNTGLQFCGLMMGDHSKCGINTMFNTGTVVGVGANIFGDGFPRNFIPSFAWGGAAGFSTFQFPKFEQTAQAVMARRKVAWDNVEEEMLRKVFDLTKNYRIWEK</sequence>
<dbReference type="EMBL" id="JANWGH010000001">
    <property type="protein sequence ID" value="MCS5490385.1"/>
    <property type="molecule type" value="Genomic_DNA"/>
</dbReference>
<organism evidence="3 4">
    <name type="scientific">Algoriphagus limi</name>
    <dbReference type="NCBI Taxonomy" id="2975273"/>
    <lineage>
        <taxon>Bacteria</taxon>
        <taxon>Pseudomonadati</taxon>
        <taxon>Bacteroidota</taxon>
        <taxon>Cytophagia</taxon>
        <taxon>Cytophagales</taxon>
        <taxon>Cyclobacteriaceae</taxon>
        <taxon>Algoriphagus</taxon>
    </lineage>
</organism>
<protein>
    <submittedName>
        <fullName evidence="3">GlmU family protein</fullName>
    </submittedName>
</protein>
<keyword evidence="4" id="KW-1185">Reference proteome</keyword>
<evidence type="ECO:0000313" key="4">
    <source>
        <dbReference type="Proteomes" id="UP001206788"/>
    </source>
</evidence>
<comment type="caution">
    <text evidence="3">The sequence shown here is derived from an EMBL/GenBank/DDBJ whole genome shotgun (WGS) entry which is preliminary data.</text>
</comment>
<evidence type="ECO:0000313" key="3">
    <source>
        <dbReference type="EMBL" id="MCS5490385.1"/>
    </source>
</evidence>
<dbReference type="Gene3D" id="2.160.10.10">
    <property type="entry name" value="Hexapeptide repeat proteins"/>
    <property type="match status" value="1"/>
</dbReference>
<accession>A0ABT2G537</accession>
<keyword evidence="1" id="KW-0808">Transferase</keyword>
<dbReference type="PANTHER" id="PTHR43584">
    <property type="entry name" value="NUCLEOTIDYL TRANSFERASE"/>
    <property type="match status" value="1"/>
</dbReference>
<reference evidence="3 4" key="1">
    <citation type="submission" date="2022-08" db="EMBL/GenBank/DDBJ databases">
        <title>Algoriphagus sp. CAU 1643 isolated from mud.</title>
        <authorList>
            <person name="Kim W."/>
        </authorList>
    </citation>
    <scope>NUCLEOTIDE SEQUENCE [LARGE SCALE GENOMIC DNA]</scope>
    <source>
        <strain evidence="3 4">CAU 1643</strain>
    </source>
</reference>
<dbReference type="Pfam" id="PF13562">
    <property type="entry name" value="NTP_transf_4"/>
    <property type="match status" value="1"/>
</dbReference>
<dbReference type="InterPro" id="IPR011004">
    <property type="entry name" value="Trimer_LpxA-like_sf"/>
</dbReference>
<dbReference type="RefSeq" id="WP_259414056.1">
    <property type="nucleotide sequence ID" value="NZ_JANWGH010000001.1"/>
</dbReference>
<name>A0ABT2G537_9BACT</name>
<dbReference type="SUPFAM" id="SSF51161">
    <property type="entry name" value="Trimeric LpxA-like enzymes"/>
    <property type="match status" value="1"/>
</dbReference>
<evidence type="ECO:0000256" key="1">
    <source>
        <dbReference type="ARBA" id="ARBA00022679"/>
    </source>
</evidence>
<dbReference type="CDD" id="cd05635">
    <property type="entry name" value="LbH_unknown"/>
    <property type="match status" value="1"/>
</dbReference>
<gene>
    <name evidence="3" type="ORF">NY014_08090</name>
</gene>
<dbReference type="InterPro" id="IPR050065">
    <property type="entry name" value="GlmU-like"/>
</dbReference>